<evidence type="ECO:0000313" key="2">
    <source>
        <dbReference type="Proteomes" id="UP001501410"/>
    </source>
</evidence>
<proteinExistence type="predicted"/>
<reference evidence="2" key="1">
    <citation type="journal article" date="2019" name="Int. J. Syst. Evol. Microbiol.">
        <title>The Global Catalogue of Microorganisms (GCM) 10K type strain sequencing project: providing services to taxonomists for standard genome sequencing and annotation.</title>
        <authorList>
            <consortium name="The Broad Institute Genomics Platform"/>
            <consortium name="The Broad Institute Genome Sequencing Center for Infectious Disease"/>
            <person name="Wu L."/>
            <person name="Ma J."/>
        </authorList>
    </citation>
    <scope>NUCLEOTIDE SEQUENCE [LARGE SCALE GENOMIC DNA]</scope>
    <source>
        <strain evidence="2">JCM 31921</strain>
    </source>
</reference>
<dbReference type="EMBL" id="BAABEZ010000024">
    <property type="protein sequence ID" value="GAA4458802.1"/>
    <property type="molecule type" value="Genomic_DNA"/>
</dbReference>
<protein>
    <recommendedName>
        <fullName evidence="3">DUF86 domain-containing protein</fullName>
    </recommendedName>
</protein>
<comment type="caution">
    <text evidence="1">The sequence shown here is derived from an EMBL/GenBank/DDBJ whole genome shotgun (WGS) entry which is preliminary data.</text>
</comment>
<keyword evidence="2" id="KW-1185">Reference proteome</keyword>
<gene>
    <name evidence="1" type="ORF">GCM10023092_27700</name>
</gene>
<sequence length="77" mass="8645">MNNKKDTQPATAQKRLEQLLEQLHQVRCGLRSYYEGEPEQELVFPDYFEVEHCLSTAASALANLIGISALCRVCSST</sequence>
<evidence type="ECO:0008006" key="3">
    <source>
        <dbReference type="Google" id="ProtNLM"/>
    </source>
</evidence>
<dbReference type="RefSeq" id="WP_344828444.1">
    <property type="nucleotide sequence ID" value="NZ_BAABEZ010000024.1"/>
</dbReference>
<name>A0ABP8N2N6_9BACT</name>
<organism evidence="1 2">
    <name type="scientific">Rurimicrobium arvi</name>
    <dbReference type="NCBI Taxonomy" id="2049916"/>
    <lineage>
        <taxon>Bacteria</taxon>
        <taxon>Pseudomonadati</taxon>
        <taxon>Bacteroidota</taxon>
        <taxon>Chitinophagia</taxon>
        <taxon>Chitinophagales</taxon>
        <taxon>Chitinophagaceae</taxon>
        <taxon>Rurimicrobium</taxon>
    </lineage>
</organism>
<evidence type="ECO:0000313" key="1">
    <source>
        <dbReference type="EMBL" id="GAA4458802.1"/>
    </source>
</evidence>
<dbReference type="Proteomes" id="UP001501410">
    <property type="component" value="Unassembled WGS sequence"/>
</dbReference>
<accession>A0ABP8N2N6</accession>